<name>A0AA39NAS7_9AGAR</name>
<dbReference type="Proteomes" id="UP001175227">
    <property type="component" value="Unassembled WGS sequence"/>
</dbReference>
<comment type="caution">
    <text evidence="1">The sequence shown here is derived from an EMBL/GenBank/DDBJ whole genome shotgun (WGS) entry which is preliminary data.</text>
</comment>
<dbReference type="AlphaFoldDB" id="A0AA39NAS7"/>
<organism evidence="1 2">
    <name type="scientific">Armillaria novae-zelandiae</name>
    <dbReference type="NCBI Taxonomy" id="153914"/>
    <lineage>
        <taxon>Eukaryota</taxon>
        <taxon>Fungi</taxon>
        <taxon>Dikarya</taxon>
        <taxon>Basidiomycota</taxon>
        <taxon>Agaricomycotina</taxon>
        <taxon>Agaricomycetes</taxon>
        <taxon>Agaricomycetidae</taxon>
        <taxon>Agaricales</taxon>
        <taxon>Marasmiineae</taxon>
        <taxon>Physalacriaceae</taxon>
        <taxon>Armillaria</taxon>
    </lineage>
</organism>
<evidence type="ECO:0000313" key="1">
    <source>
        <dbReference type="EMBL" id="KAK0462174.1"/>
    </source>
</evidence>
<reference evidence="1" key="1">
    <citation type="submission" date="2023-06" db="EMBL/GenBank/DDBJ databases">
        <authorList>
            <consortium name="Lawrence Berkeley National Laboratory"/>
            <person name="Ahrendt S."/>
            <person name="Sahu N."/>
            <person name="Indic B."/>
            <person name="Wong-Bajracharya J."/>
            <person name="Merenyi Z."/>
            <person name="Ke H.-M."/>
            <person name="Monk M."/>
            <person name="Kocsube S."/>
            <person name="Drula E."/>
            <person name="Lipzen A."/>
            <person name="Balint B."/>
            <person name="Henrissat B."/>
            <person name="Andreopoulos B."/>
            <person name="Martin F.M."/>
            <person name="Harder C.B."/>
            <person name="Rigling D."/>
            <person name="Ford K.L."/>
            <person name="Foster G.D."/>
            <person name="Pangilinan J."/>
            <person name="Papanicolaou A."/>
            <person name="Barry K."/>
            <person name="LaButti K."/>
            <person name="Viragh M."/>
            <person name="Koriabine M."/>
            <person name="Yan M."/>
            <person name="Riley R."/>
            <person name="Champramary S."/>
            <person name="Plett K.L."/>
            <person name="Tsai I.J."/>
            <person name="Slot J."/>
            <person name="Sipos G."/>
            <person name="Plett J."/>
            <person name="Nagy L.G."/>
            <person name="Grigoriev I.V."/>
        </authorList>
    </citation>
    <scope>NUCLEOTIDE SEQUENCE</scope>
    <source>
        <strain evidence="1">ICMP 16352</strain>
    </source>
</reference>
<proteinExistence type="predicted"/>
<protein>
    <submittedName>
        <fullName evidence="1">Uncharacterized protein</fullName>
    </submittedName>
</protein>
<keyword evidence="2" id="KW-1185">Reference proteome</keyword>
<dbReference type="EMBL" id="JAUEPR010000131">
    <property type="protein sequence ID" value="KAK0462174.1"/>
    <property type="molecule type" value="Genomic_DNA"/>
</dbReference>
<evidence type="ECO:0000313" key="2">
    <source>
        <dbReference type="Proteomes" id="UP001175227"/>
    </source>
</evidence>
<sequence>MALAAAGIMVMCHGSTPEWKGRSLKLKICHRSGRYQLYYIHVGLQTRDAFFGNMKQIHPRSPNLVDKFPAKVLLEAERRYAKDLARESVDKLSILSGWMAVTLEMEAANQGMVYTYHASDWNYWMARLGGLRPKHFFQSGDHVEMPVEDTALGNIVGTGKSEDIYAVGVTRVPQFFTVFQTNVESTHEISALKRFL</sequence>
<accession>A0AA39NAS7</accession>
<gene>
    <name evidence="1" type="ORF">IW261DRAFT_1428193</name>
</gene>